<keyword evidence="2" id="KW-0812">Transmembrane</keyword>
<evidence type="ECO:0000313" key="4">
    <source>
        <dbReference type="Proteomes" id="UP000247702"/>
    </source>
</evidence>
<feature type="region of interest" description="Disordered" evidence="1">
    <location>
        <begin position="1"/>
        <end position="44"/>
    </location>
</feature>
<evidence type="ECO:0000256" key="1">
    <source>
        <dbReference type="SAM" id="MobiDB-lite"/>
    </source>
</evidence>
<dbReference type="Proteomes" id="UP000247702">
    <property type="component" value="Unassembled WGS sequence"/>
</dbReference>
<feature type="compositionally biased region" description="Polar residues" evidence="1">
    <location>
        <begin position="13"/>
        <end position="31"/>
    </location>
</feature>
<organism evidence="3 4">
    <name type="scientific">Rhizophagus clarus</name>
    <dbReference type="NCBI Taxonomy" id="94130"/>
    <lineage>
        <taxon>Eukaryota</taxon>
        <taxon>Fungi</taxon>
        <taxon>Fungi incertae sedis</taxon>
        <taxon>Mucoromycota</taxon>
        <taxon>Glomeromycotina</taxon>
        <taxon>Glomeromycetes</taxon>
        <taxon>Glomerales</taxon>
        <taxon>Glomeraceae</taxon>
        <taxon>Rhizophagus</taxon>
    </lineage>
</organism>
<dbReference type="EMBL" id="BEXD01000085">
    <property type="protein sequence ID" value="GBB84102.1"/>
    <property type="molecule type" value="Genomic_DNA"/>
</dbReference>
<reference evidence="3 4" key="1">
    <citation type="submission" date="2017-11" db="EMBL/GenBank/DDBJ databases">
        <title>The genome of Rhizophagus clarus HR1 reveals common genetic basis of auxotrophy among arbuscular mycorrhizal fungi.</title>
        <authorList>
            <person name="Kobayashi Y."/>
        </authorList>
    </citation>
    <scope>NUCLEOTIDE SEQUENCE [LARGE SCALE GENOMIC DNA]</scope>
    <source>
        <strain evidence="3 4">HR1</strain>
    </source>
</reference>
<protein>
    <submittedName>
        <fullName evidence="3">Uncharacterized protein</fullName>
    </submittedName>
</protein>
<keyword evidence="2" id="KW-1133">Transmembrane helix</keyword>
<keyword evidence="4" id="KW-1185">Reference proteome</keyword>
<feature type="transmembrane region" description="Helical" evidence="2">
    <location>
        <begin position="62"/>
        <end position="80"/>
    </location>
</feature>
<proteinExistence type="predicted"/>
<comment type="caution">
    <text evidence="3">The sequence shown here is derived from an EMBL/GenBank/DDBJ whole genome shotgun (WGS) entry which is preliminary data.</text>
</comment>
<gene>
    <name evidence="3" type="ORF">RclHR1_10740001</name>
</gene>
<sequence length="113" mass="12699">MRDDTIMTDEGSSKASGSEVVDTNNSALRNRQPQSSVQSQSTVNDQSITQNNQYISLYGKPIFIFISIVIILTISGLYIPGIPYRLYIFFLLYLSKLVTSNSELLIKYPLLLN</sequence>
<name>A0A2Z6Q6X6_9GLOM</name>
<feature type="compositionally biased region" description="Low complexity" evidence="1">
    <location>
        <begin position="32"/>
        <end position="44"/>
    </location>
</feature>
<evidence type="ECO:0000313" key="3">
    <source>
        <dbReference type="EMBL" id="GBB84102.1"/>
    </source>
</evidence>
<evidence type="ECO:0000256" key="2">
    <source>
        <dbReference type="SAM" id="Phobius"/>
    </source>
</evidence>
<keyword evidence="2" id="KW-0472">Membrane</keyword>
<dbReference type="AlphaFoldDB" id="A0A2Z6Q6X6"/>
<accession>A0A2Z6Q6X6</accession>